<dbReference type="Proteomes" id="UP000192801">
    <property type="component" value="Unassembled WGS sequence"/>
</dbReference>
<proteinExistence type="predicted"/>
<dbReference type="Pfam" id="PF06974">
    <property type="entry name" value="WS_DGAT_C"/>
    <property type="match status" value="1"/>
</dbReference>
<dbReference type="InterPro" id="IPR009721">
    <property type="entry name" value="O-acyltransferase_WSD1_C"/>
</dbReference>
<evidence type="ECO:0000313" key="2">
    <source>
        <dbReference type="Proteomes" id="UP000192801"/>
    </source>
</evidence>
<gene>
    <name evidence="1" type="ORF">BST26_18760</name>
</gene>
<dbReference type="AlphaFoldDB" id="A0A1X0D0R3"/>
<dbReference type="Pfam" id="PF03007">
    <property type="entry name" value="WS_DGAT_cat"/>
    <property type="match status" value="1"/>
</dbReference>
<dbReference type="EMBL" id="MVHS01000063">
    <property type="protein sequence ID" value="ORA65360.1"/>
    <property type="molecule type" value="Genomic_DNA"/>
</dbReference>
<comment type="caution">
    <text evidence="1">The sequence shown here is derived from an EMBL/GenBank/DDBJ whole genome shotgun (WGS) entry which is preliminary data.</text>
</comment>
<dbReference type="GO" id="GO:0004144">
    <property type="term" value="F:diacylglycerol O-acyltransferase activity"/>
    <property type="evidence" value="ECO:0007669"/>
    <property type="project" value="InterPro"/>
</dbReference>
<organism evidence="1 2">
    <name type="scientific">Mycolicibacterium insubricum</name>
    <dbReference type="NCBI Taxonomy" id="444597"/>
    <lineage>
        <taxon>Bacteria</taxon>
        <taxon>Bacillati</taxon>
        <taxon>Actinomycetota</taxon>
        <taxon>Actinomycetes</taxon>
        <taxon>Mycobacteriales</taxon>
        <taxon>Mycobacteriaceae</taxon>
        <taxon>Mycolicibacterium</taxon>
    </lineage>
</organism>
<dbReference type="InterPro" id="IPR004255">
    <property type="entry name" value="O-acyltransferase_WSD1_N"/>
</dbReference>
<name>A0A1X0D0R3_9MYCO</name>
<keyword evidence="2" id="KW-1185">Reference proteome</keyword>
<reference evidence="1 2" key="1">
    <citation type="submission" date="2016-12" db="EMBL/GenBank/DDBJ databases">
        <title>The new phylogeny of genus Mycobacterium.</title>
        <authorList>
            <person name="Tortoli E."/>
            <person name="Trovato A."/>
            <person name="Cirillo D.M."/>
        </authorList>
    </citation>
    <scope>NUCLEOTIDE SEQUENCE [LARGE SCALE GENOMIC DNA]</scope>
    <source>
        <strain evidence="1 2">DSM 45130</strain>
    </source>
</reference>
<dbReference type="GO" id="GO:0019432">
    <property type="term" value="P:triglyceride biosynthetic process"/>
    <property type="evidence" value="ECO:0007669"/>
    <property type="project" value="UniProtKB-UniPathway"/>
</dbReference>
<protein>
    <submittedName>
        <fullName evidence="1">Uncharacterized protein</fullName>
    </submittedName>
</protein>
<sequence length="475" mass="52765">MSNLGPRAERISGMDAWQLYQETDLQVGNGVCLMVLDRSSVDGDVCEHLIREVGDRLHLLPVYTKVLFDPWYNIDRSMLVPTTDVDLRRHITRLAMPDPGGLAGAAKAFADIRGRHLDRSEPLWHTYVIEEAGSNLCYLVSLVHHLLVDGDAAMDVVGALFIPGDVSGTPARPVDPDSTFEPRLRSVVADGFRRKATRLRRLPSLLRTTLRTRRIDRAHRRHSPTTPRTALNCTLSGESTVALTVLPFDSMVEVAHAQDVTVNHVLLSCVGRALRMTLQEDGRSVDRPLVAAVPFAMRDADQSDYITEGVGSTTILRIGMCDDIADPVERLTAIAVQARKAKEAQERRGVNLFRQWNEYIPGKAVSTLFRMIERFGLAENIDWPCNAIVSNASGMTLDGVVYANLPARQCFGAGPLYHGMGPSIFALNWNGEFCIAVTADRKHVRHADLITERIDQQFTELLTATRELQIRERGA</sequence>
<dbReference type="RefSeq" id="WP_163787772.1">
    <property type="nucleotide sequence ID" value="NZ_AP022618.1"/>
</dbReference>
<accession>A0A1X0D0R3</accession>
<dbReference type="STRING" id="444597.BST26_18760"/>
<dbReference type="UniPathway" id="UPA00282"/>
<evidence type="ECO:0000313" key="1">
    <source>
        <dbReference type="EMBL" id="ORA65360.1"/>
    </source>
</evidence>